<organism evidence="4 5">
    <name type="scientific">Mycobacterium attenuatum</name>
    <dbReference type="NCBI Taxonomy" id="2341086"/>
    <lineage>
        <taxon>Bacteria</taxon>
        <taxon>Bacillati</taxon>
        <taxon>Actinomycetota</taxon>
        <taxon>Actinomycetes</taxon>
        <taxon>Mycobacteriales</taxon>
        <taxon>Mycobacteriaceae</taxon>
        <taxon>Mycobacterium</taxon>
    </lineage>
</organism>
<dbReference type="InterPro" id="IPR001647">
    <property type="entry name" value="HTH_TetR"/>
</dbReference>
<dbReference type="EMBL" id="UPHP01000045">
    <property type="protein sequence ID" value="VBA37657.1"/>
    <property type="molecule type" value="Genomic_DNA"/>
</dbReference>
<dbReference type="InterPro" id="IPR009057">
    <property type="entry name" value="Homeodomain-like_sf"/>
</dbReference>
<proteinExistence type="predicted"/>
<dbReference type="PRINTS" id="PR00455">
    <property type="entry name" value="HTHTETR"/>
</dbReference>
<keyword evidence="1 2" id="KW-0238">DNA-binding</keyword>
<accession>A0A498PXH3</accession>
<feature type="domain" description="HTH tetR-type" evidence="3">
    <location>
        <begin position="5"/>
        <end position="65"/>
    </location>
</feature>
<protein>
    <recommendedName>
        <fullName evidence="3">HTH tetR-type domain-containing protein</fullName>
    </recommendedName>
</protein>
<reference evidence="4 5" key="1">
    <citation type="submission" date="2018-09" db="EMBL/GenBank/DDBJ databases">
        <authorList>
            <person name="Tagini F."/>
        </authorList>
    </citation>
    <scope>NUCLEOTIDE SEQUENCE [LARGE SCALE GENOMIC DNA]</scope>
    <source>
        <strain evidence="4 5">MK136</strain>
    </source>
</reference>
<gene>
    <name evidence="4" type="ORF">LAUMK136_02055</name>
</gene>
<evidence type="ECO:0000313" key="5">
    <source>
        <dbReference type="Proteomes" id="UP000273307"/>
    </source>
</evidence>
<evidence type="ECO:0000256" key="1">
    <source>
        <dbReference type="ARBA" id="ARBA00023125"/>
    </source>
</evidence>
<dbReference type="PROSITE" id="PS50977">
    <property type="entry name" value="HTH_TETR_2"/>
    <property type="match status" value="1"/>
</dbReference>
<keyword evidence="5" id="KW-1185">Reference proteome</keyword>
<dbReference type="Proteomes" id="UP000273307">
    <property type="component" value="Unassembled WGS sequence"/>
</dbReference>
<dbReference type="Pfam" id="PF00440">
    <property type="entry name" value="TetR_N"/>
    <property type="match status" value="1"/>
</dbReference>
<dbReference type="AlphaFoldDB" id="A0A498PXH3"/>
<feature type="DNA-binding region" description="H-T-H motif" evidence="2">
    <location>
        <begin position="28"/>
        <end position="47"/>
    </location>
</feature>
<name>A0A498PXH3_9MYCO</name>
<dbReference type="GO" id="GO:0003677">
    <property type="term" value="F:DNA binding"/>
    <property type="evidence" value="ECO:0007669"/>
    <property type="project" value="UniProtKB-UniRule"/>
</dbReference>
<evidence type="ECO:0000256" key="2">
    <source>
        <dbReference type="PROSITE-ProRule" id="PRU00335"/>
    </source>
</evidence>
<evidence type="ECO:0000313" key="4">
    <source>
        <dbReference type="EMBL" id="VBA37657.1"/>
    </source>
</evidence>
<sequence length="249" mass="26887">MLSTGLNPELVFDAAEELVAQNGIEALTIRALTKATGISNGTIYRSFHSRGGLLGRTWIRAERRFLNLLSNMVADANTQSRDPSEGVHAAAETSLLYPELYPASAALLLTVRREKVVRHPMPQETAEQLLALNSEFTAVMSQLAIALWGRSDTAAVDLIATCIVDLPKWITKRGERYSSPILREYLRAAVRSVLEVGPPSVHHSESVQATPRRVTSDAGLGVVRVHDGAHEDACEDAYAFSGGLKGAAG</sequence>
<evidence type="ECO:0000259" key="3">
    <source>
        <dbReference type="PROSITE" id="PS50977"/>
    </source>
</evidence>
<dbReference type="SUPFAM" id="SSF46689">
    <property type="entry name" value="Homeodomain-like"/>
    <property type="match status" value="1"/>
</dbReference>
<dbReference type="Gene3D" id="1.10.357.10">
    <property type="entry name" value="Tetracycline Repressor, domain 2"/>
    <property type="match status" value="1"/>
</dbReference>